<keyword evidence="2" id="KW-0201">Cytochrome c-type biogenesis</keyword>
<dbReference type="CDD" id="cd02966">
    <property type="entry name" value="TlpA_like_family"/>
    <property type="match status" value="1"/>
</dbReference>
<dbReference type="Pfam" id="PF00578">
    <property type="entry name" value="AhpC-TSA"/>
    <property type="match status" value="1"/>
</dbReference>
<keyword evidence="3" id="KW-1015">Disulfide bond</keyword>
<evidence type="ECO:0000256" key="2">
    <source>
        <dbReference type="ARBA" id="ARBA00022748"/>
    </source>
</evidence>
<organism evidence="7 8">
    <name type="scientific">Neolewinella litorea</name>
    <dbReference type="NCBI Taxonomy" id="2562452"/>
    <lineage>
        <taxon>Bacteria</taxon>
        <taxon>Pseudomonadati</taxon>
        <taxon>Bacteroidota</taxon>
        <taxon>Saprospiria</taxon>
        <taxon>Saprospirales</taxon>
        <taxon>Lewinellaceae</taxon>
        <taxon>Neolewinella</taxon>
    </lineage>
</organism>
<dbReference type="Gene3D" id="3.40.30.10">
    <property type="entry name" value="Glutaredoxin"/>
    <property type="match status" value="1"/>
</dbReference>
<dbReference type="PROSITE" id="PS51257">
    <property type="entry name" value="PROKAR_LIPOPROTEIN"/>
    <property type="match status" value="1"/>
</dbReference>
<dbReference type="InterPro" id="IPR000866">
    <property type="entry name" value="AhpC/TSA"/>
</dbReference>
<keyword evidence="5" id="KW-0732">Signal</keyword>
<feature type="domain" description="Thioredoxin" evidence="6">
    <location>
        <begin position="212"/>
        <end position="371"/>
    </location>
</feature>
<evidence type="ECO:0000313" key="8">
    <source>
        <dbReference type="Proteomes" id="UP000308528"/>
    </source>
</evidence>
<evidence type="ECO:0000259" key="6">
    <source>
        <dbReference type="PROSITE" id="PS51352"/>
    </source>
</evidence>
<dbReference type="PANTHER" id="PTHR42852">
    <property type="entry name" value="THIOL:DISULFIDE INTERCHANGE PROTEIN DSBE"/>
    <property type="match status" value="1"/>
</dbReference>
<sequence>MLMTRSLLPLLGLLAVLLSACDSAGNADGTTINVHLENANGLSANLDRITIAGEQEMLRNTPIDDGGHFSFSFAEPLSDGLYQIRVGAQKATLALDDADGTVEIEGKLSTFGNYDFSVTGSADAAETVTTMNRIQEVAGLDEFQEMIGAVNNDYTAAYVAFRALQRAGEAGLPVHEAVVQRLPEGDPSRDNYNRYLEQLKQQIAFAKSQELIQPGQPAPDLVLQNPEGEKVVLSDLRGQVVLLDFWAAWCGPCRRENPNVVKVYNKYKDQGFTIYSVSLDGIDDNQAARLTPEQLEVARDNQRQKWVAAIEQDGLIWENHGSELKRWSGEASAKYGVRGIPATFLIDREGKIAEIGLRGAASIERALQRVL</sequence>
<evidence type="ECO:0000256" key="4">
    <source>
        <dbReference type="ARBA" id="ARBA00023284"/>
    </source>
</evidence>
<evidence type="ECO:0000256" key="5">
    <source>
        <dbReference type="SAM" id="SignalP"/>
    </source>
</evidence>
<evidence type="ECO:0000256" key="1">
    <source>
        <dbReference type="ARBA" id="ARBA00004196"/>
    </source>
</evidence>
<dbReference type="InterPro" id="IPR017937">
    <property type="entry name" value="Thioredoxin_CS"/>
</dbReference>
<keyword evidence="4" id="KW-0676">Redox-active center</keyword>
<reference evidence="7 8" key="1">
    <citation type="submission" date="2019-04" db="EMBL/GenBank/DDBJ databases">
        <title>Lewinella litorea sp. nov., isolated from a marine sand.</title>
        <authorList>
            <person name="Yoon J.-H."/>
        </authorList>
    </citation>
    <scope>NUCLEOTIDE SEQUENCE [LARGE SCALE GENOMIC DNA]</scope>
    <source>
        <strain evidence="7 8">HSMS-39</strain>
    </source>
</reference>
<comment type="subcellular location">
    <subcellularLocation>
        <location evidence="1">Cell envelope</location>
    </subcellularLocation>
</comment>
<evidence type="ECO:0000313" key="7">
    <source>
        <dbReference type="EMBL" id="THH41396.1"/>
    </source>
</evidence>
<dbReference type="PROSITE" id="PS51352">
    <property type="entry name" value="THIOREDOXIN_2"/>
    <property type="match status" value="1"/>
</dbReference>
<dbReference type="InterPro" id="IPR050553">
    <property type="entry name" value="Thioredoxin_ResA/DsbE_sf"/>
</dbReference>
<dbReference type="PROSITE" id="PS00194">
    <property type="entry name" value="THIOREDOXIN_1"/>
    <property type="match status" value="1"/>
</dbReference>
<dbReference type="SUPFAM" id="SSF52833">
    <property type="entry name" value="Thioredoxin-like"/>
    <property type="match status" value="1"/>
</dbReference>
<proteinExistence type="predicted"/>
<dbReference type="PANTHER" id="PTHR42852:SF6">
    <property type="entry name" value="THIOL:DISULFIDE INTERCHANGE PROTEIN DSBE"/>
    <property type="match status" value="1"/>
</dbReference>
<dbReference type="AlphaFoldDB" id="A0A4S4NN53"/>
<dbReference type="OrthoDB" id="750178at2"/>
<dbReference type="GO" id="GO:0017004">
    <property type="term" value="P:cytochrome complex assembly"/>
    <property type="evidence" value="ECO:0007669"/>
    <property type="project" value="UniProtKB-KW"/>
</dbReference>
<dbReference type="GO" id="GO:0016491">
    <property type="term" value="F:oxidoreductase activity"/>
    <property type="evidence" value="ECO:0007669"/>
    <property type="project" value="InterPro"/>
</dbReference>
<dbReference type="InterPro" id="IPR036249">
    <property type="entry name" value="Thioredoxin-like_sf"/>
</dbReference>
<dbReference type="EMBL" id="SRSF01000001">
    <property type="protein sequence ID" value="THH41396.1"/>
    <property type="molecule type" value="Genomic_DNA"/>
</dbReference>
<dbReference type="GO" id="GO:0030313">
    <property type="term" value="C:cell envelope"/>
    <property type="evidence" value="ECO:0007669"/>
    <property type="project" value="UniProtKB-SubCell"/>
</dbReference>
<feature type="chain" id="PRO_5020744352" evidence="5">
    <location>
        <begin position="25"/>
        <end position="371"/>
    </location>
</feature>
<evidence type="ECO:0000256" key="3">
    <source>
        <dbReference type="ARBA" id="ARBA00023157"/>
    </source>
</evidence>
<protein>
    <submittedName>
        <fullName evidence="7">TlpA family protein disulfide reductase</fullName>
    </submittedName>
</protein>
<gene>
    <name evidence="7" type="ORF">E4021_02010</name>
</gene>
<dbReference type="GO" id="GO:0016209">
    <property type="term" value="F:antioxidant activity"/>
    <property type="evidence" value="ECO:0007669"/>
    <property type="project" value="InterPro"/>
</dbReference>
<comment type="caution">
    <text evidence="7">The sequence shown here is derived from an EMBL/GenBank/DDBJ whole genome shotgun (WGS) entry which is preliminary data.</text>
</comment>
<keyword evidence="8" id="KW-1185">Reference proteome</keyword>
<feature type="signal peptide" evidence="5">
    <location>
        <begin position="1"/>
        <end position="24"/>
    </location>
</feature>
<dbReference type="InterPro" id="IPR013766">
    <property type="entry name" value="Thioredoxin_domain"/>
</dbReference>
<name>A0A4S4NN53_9BACT</name>
<dbReference type="Proteomes" id="UP000308528">
    <property type="component" value="Unassembled WGS sequence"/>
</dbReference>
<accession>A0A4S4NN53</accession>